<comment type="caution">
    <text evidence="2">The sequence shown here is derived from an EMBL/GenBank/DDBJ whole genome shotgun (WGS) entry which is preliminary data.</text>
</comment>
<name>A0ABC9NVF9_ESCAT</name>
<dbReference type="SUPFAM" id="SSF46689">
    <property type="entry name" value="Homeodomain-like"/>
    <property type="match status" value="1"/>
</dbReference>
<evidence type="ECO:0000256" key="1">
    <source>
        <dbReference type="ARBA" id="ARBA00009964"/>
    </source>
</evidence>
<accession>A0ABC9NVF9</accession>
<reference evidence="2 3" key="1">
    <citation type="submission" date="2008-02" db="EMBL/GenBank/DDBJ databases">
        <title>Annotation of Escherichia albertii TW07627.</title>
        <authorList>
            <person name="Sutton G."/>
            <person name="Whittam T.S."/>
            <person name="Sebastian Y."/>
        </authorList>
    </citation>
    <scope>NUCLEOTIDE SEQUENCE [LARGE SCALE GENOMIC DNA]</scope>
    <source>
        <strain evidence="2 3">TW07627</strain>
    </source>
</reference>
<dbReference type="EMBL" id="ABKX01000001">
    <property type="protein sequence ID" value="EDS94128.1"/>
    <property type="molecule type" value="Genomic_DNA"/>
</dbReference>
<organism evidence="2 3">
    <name type="scientific">Escherichia albertii (strain TW07627)</name>
    <dbReference type="NCBI Taxonomy" id="502347"/>
    <lineage>
        <taxon>Bacteria</taxon>
        <taxon>Pseudomonadati</taxon>
        <taxon>Pseudomonadota</taxon>
        <taxon>Gammaproteobacteria</taxon>
        <taxon>Enterobacterales</taxon>
        <taxon>Enterobacteriaceae</taxon>
        <taxon>Escherichia</taxon>
    </lineage>
</organism>
<dbReference type="InterPro" id="IPR002514">
    <property type="entry name" value="Transposase_8"/>
</dbReference>
<dbReference type="InterPro" id="IPR009057">
    <property type="entry name" value="Homeodomain-like_sf"/>
</dbReference>
<dbReference type="Proteomes" id="UP000003042">
    <property type="component" value="Unassembled WGS sequence"/>
</dbReference>
<gene>
    <name evidence="2" type="ORF">ESCAB7627_0433</name>
</gene>
<dbReference type="Pfam" id="PF01527">
    <property type="entry name" value="HTH_Tnp_1"/>
    <property type="match status" value="1"/>
</dbReference>
<sequence>MSNSSDSDQTVQAVRLLPYILATDFRLSSPSRYFSDTTFLNSNENFPMHPQFLVWCLTVGAHFNIDGRDCCQTGQFSQDVADGALTLILRVLQLRFDESLSYPRISAQTGISKTAIFSLVRRFHQVFTDWPLSGEYSCVQLARALFPGRYPSVPTVTQTVKTEKNRRNRFSLEFKWRLVQQTLLPGACVAQIARENGINDNLLFNWRHLWRNSGLQPTGEHETSLLPVTLTPEPNNKIPASVQIPEQINTPPDSLVSGIYKYCSLVLPRSLGASPCRSAAASTAGSIISVTKSTPHWVKCGISRHFTKQFEFSRPHRRAGRSPASFS</sequence>
<dbReference type="AlphaFoldDB" id="A0ABC9NVF9"/>
<evidence type="ECO:0000313" key="3">
    <source>
        <dbReference type="Proteomes" id="UP000003042"/>
    </source>
</evidence>
<proteinExistence type="inferred from homology"/>
<protein>
    <submittedName>
        <fullName evidence="2">Transposase 3</fullName>
    </submittedName>
</protein>
<comment type="similarity">
    <text evidence="1">Belongs to the transposase 8 family.</text>
</comment>
<evidence type="ECO:0000313" key="2">
    <source>
        <dbReference type="EMBL" id="EDS94128.1"/>
    </source>
</evidence>
<dbReference type="NCBIfam" id="NF038385">
    <property type="entry name" value="IS66_access_TnpA"/>
    <property type="match status" value="1"/>
</dbReference>